<dbReference type="PANTHER" id="PTHR32071">
    <property type="entry name" value="TRANSCRIPTIONAL REGULATORY PROTEIN"/>
    <property type="match status" value="1"/>
</dbReference>
<dbReference type="RefSeq" id="WP_175171114.1">
    <property type="nucleotide sequence ID" value="NZ_CADIJQ010000009.1"/>
</dbReference>
<dbReference type="InterPro" id="IPR011006">
    <property type="entry name" value="CheY-like_superfamily"/>
</dbReference>
<name>A0A6S7AH07_9BURK</name>
<protein>
    <submittedName>
        <fullName evidence="8">Regulatory protein AtoC</fullName>
    </submittedName>
</protein>
<dbReference type="InterPro" id="IPR009057">
    <property type="entry name" value="Homeodomain-like_sf"/>
</dbReference>
<dbReference type="InterPro" id="IPR027417">
    <property type="entry name" value="P-loop_NTPase"/>
</dbReference>
<dbReference type="Pfam" id="PF25601">
    <property type="entry name" value="AAA_lid_14"/>
    <property type="match status" value="1"/>
</dbReference>
<proteinExistence type="predicted"/>
<keyword evidence="2" id="KW-0067">ATP-binding</keyword>
<dbReference type="SUPFAM" id="SSF52172">
    <property type="entry name" value="CheY-like"/>
    <property type="match status" value="1"/>
</dbReference>
<keyword evidence="4" id="KW-0804">Transcription</keyword>
<dbReference type="Pfam" id="PF00072">
    <property type="entry name" value="Response_reg"/>
    <property type="match status" value="1"/>
</dbReference>
<dbReference type="InterPro" id="IPR058031">
    <property type="entry name" value="AAA_lid_NorR"/>
</dbReference>
<dbReference type="Gene3D" id="1.10.8.60">
    <property type="match status" value="1"/>
</dbReference>
<dbReference type="GO" id="GO:0005524">
    <property type="term" value="F:ATP binding"/>
    <property type="evidence" value="ECO:0007669"/>
    <property type="project" value="UniProtKB-KW"/>
</dbReference>
<evidence type="ECO:0000256" key="5">
    <source>
        <dbReference type="PROSITE-ProRule" id="PRU00169"/>
    </source>
</evidence>
<feature type="modified residue" description="4-aspartylphosphate" evidence="5">
    <location>
        <position position="56"/>
    </location>
</feature>
<dbReference type="Pfam" id="PF02954">
    <property type="entry name" value="HTH_8"/>
    <property type="match status" value="1"/>
</dbReference>
<dbReference type="InterPro" id="IPR003593">
    <property type="entry name" value="AAA+_ATPase"/>
</dbReference>
<dbReference type="InterPro" id="IPR001789">
    <property type="entry name" value="Sig_transdc_resp-reg_receiver"/>
</dbReference>
<dbReference type="FunFam" id="3.40.50.300:FF:000006">
    <property type="entry name" value="DNA-binding transcriptional regulator NtrC"/>
    <property type="match status" value="1"/>
</dbReference>
<keyword evidence="1" id="KW-0547">Nucleotide-binding</keyword>
<dbReference type="CDD" id="cd00009">
    <property type="entry name" value="AAA"/>
    <property type="match status" value="1"/>
</dbReference>
<evidence type="ECO:0000256" key="3">
    <source>
        <dbReference type="ARBA" id="ARBA00023015"/>
    </source>
</evidence>
<feature type="domain" description="Sigma-54 factor interaction" evidence="6">
    <location>
        <begin position="151"/>
        <end position="367"/>
    </location>
</feature>
<dbReference type="SMART" id="SM00448">
    <property type="entry name" value="REC"/>
    <property type="match status" value="1"/>
</dbReference>
<dbReference type="AlphaFoldDB" id="A0A6S7AH07"/>
<dbReference type="SUPFAM" id="SSF52540">
    <property type="entry name" value="P-loop containing nucleoside triphosphate hydrolases"/>
    <property type="match status" value="1"/>
</dbReference>
<dbReference type="Proteomes" id="UP000494269">
    <property type="component" value="Unassembled WGS sequence"/>
</dbReference>
<evidence type="ECO:0000313" key="9">
    <source>
        <dbReference type="Proteomes" id="UP000494269"/>
    </source>
</evidence>
<feature type="domain" description="Response regulatory" evidence="7">
    <location>
        <begin position="5"/>
        <end position="121"/>
    </location>
</feature>
<dbReference type="Pfam" id="PF00158">
    <property type="entry name" value="Sigma54_activat"/>
    <property type="match status" value="1"/>
</dbReference>
<keyword evidence="5" id="KW-0597">Phosphoprotein</keyword>
<evidence type="ECO:0000259" key="6">
    <source>
        <dbReference type="PROSITE" id="PS50045"/>
    </source>
</evidence>
<dbReference type="InterPro" id="IPR002078">
    <property type="entry name" value="Sigma_54_int"/>
</dbReference>
<dbReference type="InterPro" id="IPR002197">
    <property type="entry name" value="HTH_Fis"/>
</dbReference>
<evidence type="ECO:0000259" key="7">
    <source>
        <dbReference type="PROSITE" id="PS50110"/>
    </source>
</evidence>
<evidence type="ECO:0000256" key="4">
    <source>
        <dbReference type="ARBA" id="ARBA00023163"/>
    </source>
</evidence>
<keyword evidence="9" id="KW-1185">Reference proteome</keyword>
<dbReference type="PROSITE" id="PS00688">
    <property type="entry name" value="SIGMA54_INTERACT_3"/>
    <property type="match status" value="1"/>
</dbReference>
<evidence type="ECO:0000256" key="2">
    <source>
        <dbReference type="ARBA" id="ARBA00022840"/>
    </source>
</evidence>
<dbReference type="SUPFAM" id="SSF46689">
    <property type="entry name" value="Homeodomain-like"/>
    <property type="match status" value="1"/>
</dbReference>
<keyword evidence="3" id="KW-0805">Transcription regulation</keyword>
<dbReference type="PROSITE" id="PS50110">
    <property type="entry name" value="RESPONSE_REGULATORY"/>
    <property type="match status" value="1"/>
</dbReference>
<evidence type="ECO:0000256" key="1">
    <source>
        <dbReference type="ARBA" id="ARBA00022741"/>
    </source>
</evidence>
<dbReference type="Gene3D" id="1.10.10.60">
    <property type="entry name" value="Homeodomain-like"/>
    <property type="match status" value="1"/>
</dbReference>
<dbReference type="PROSITE" id="PS50045">
    <property type="entry name" value="SIGMA54_INTERACT_4"/>
    <property type="match status" value="1"/>
</dbReference>
<dbReference type="EMBL" id="CADIJQ010000009">
    <property type="protein sequence ID" value="CAB3730803.1"/>
    <property type="molecule type" value="Genomic_DNA"/>
</dbReference>
<sequence>MSYVDVLLIEDDRVLGGALRQRLGLEGISVNWVENCAQAVEAFRRTRLRPAFLLADIRLPDGSGEDLYRRIIPYVARTTIVFATAYGDLSQAVRLVAAGATDYLTKPYDVDALIPRIRAAITAFNDADAVRRTPENPFLISGETSRIALEVQRLASQTLTVFLQGETGVGKELTAQYLHANSALATGPFVAVNCASLTEDLAGSLLFGHVRGAFSGARESRRGLIDQAAGGTLFLDGVDELGVKAQALLLRVLEDKQFQPLGDATPQQASCRFMASSNIDLQAAVANKAFRADLFYRLEAGHLRLPPLRERWQDILPLAHRFLQEWCAAESGQPAKRLSDDAQTALQAHEWPGNIRELKNRVVRAAVLADRAMIEEQDLFPEGGLNARGVPDLGAVRAEAELRSIEQAIAVSGGQLGLAAKKLGISRTTLWKRLRNRPID</sequence>
<dbReference type="SMART" id="SM00382">
    <property type="entry name" value="AAA"/>
    <property type="match status" value="1"/>
</dbReference>
<dbReference type="GO" id="GO:0043565">
    <property type="term" value="F:sequence-specific DNA binding"/>
    <property type="evidence" value="ECO:0007669"/>
    <property type="project" value="InterPro"/>
</dbReference>
<gene>
    <name evidence="8" type="primary">atoC_1</name>
    <name evidence="8" type="ORF">LMG3441_04649</name>
</gene>
<dbReference type="PRINTS" id="PR01590">
    <property type="entry name" value="HTHFIS"/>
</dbReference>
<dbReference type="Gene3D" id="3.40.50.300">
    <property type="entry name" value="P-loop containing nucleotide triphosphate hydrolases"/>
    <property type="match status" value="1"/>
</dbReference>
<dbReference type="GO" id="GO:0000160">
    <property type="term" value="P:phosphorelay signal transduction system"/>
    <property type="evidence" value="ECO:0007669"/>
    <property type="project" value="InterPro"/>
</dbReference>
<dbReference type="GO" id="GO:0006355">
    <property type="term" value="P:regulation of DNA-templated transcription"/>
    <property type="evidence" value="ECO:0007669"/>
    <property type="project" value="InterPro"/>
</dbReference>
<dbReference type="Gene3D" id="3.40.50.2300">
    <property type="match status" value="1"/>
</dbReference>
<accession>A0A6S7AH07</accession>
<evidence type="ECO:0000313" key="8">
    <source>
        <dbReference type="EMBL" id="CAB3730803.1"/>
    </source>
</evidence>
<dbReference type="InterPro" id="IPR025944">
    <property type="entry name" value="Sigma_54_int_dom_CS"/>
</dbReference>
<reference evidence="8 9" key="1">
    <citation type="submission" date="2020-04" db="EMBL/GenBank/DDBJ databases">
        <authorList>
            <person name="De Canck E."/>
        </authorList>
    </citation>
    <scope>NUCLEOTIDE SEQUENCE [LARGE SCALE GENOMIC DNA]</scope>
    <source>
        <strain evidence="8 9">LMG 3441</strain>
    </source>
</reference>
<organism evidence="8 9">
    <name type="scientific">Achromobacter kerstersii</name>
    <dbReference type="NCBI Taxonomy" id="1353890"/>
    <lineage>
        <taxon>Bacteria</taxon>
        <taxon>Pseudomonadati</taxon>
        <taxon>Pseudomonadota</taxon>
        <taxon>Betaproteobacteria</taxon>
        <taxon>Burkholderiales</taxon>
        <taxon>Alcaligenaceae</taxon>
        <taxon>Achromobacter</taxon>
    </lineage>
</organism>